<dbReference type="Pfam" id="PF00890">
    <property type="entry name" value="FAD_binding_2"/>
    <property type="match status" value="1"/>
</dbReference>
<dbReference type="SUPFAM" id="SSF51905">
    <property type="entry name" value="FAD/NAD(P)-binding domain"/>
    <property type="match status" value="1"/>
</dbReference>
<evidence type="ECO:0000259" key="4">
    <source>
        <dbReference type="Pfam" id="PF00890"/>
    </source>
</evidence>
<dbReference type="KEGG" id="saga:M5M_06870"/>
<evidence type="ECO:0000256" key="3">
    <source>
        <dbReference type="ARBA" id="ARBA00023002"/>
    </source>
</evidence>
<keyword evidence="2" id="KW-0285">Flavoprotein</keyword>
<dbReference type="InterPro" id="IPR036188">
    <property type="entry name" value="FAD/NAD-bd_sf"/>
</dbReference>
<evidence type="ECO:0000256" key="1">
    <source>
        <dbReference type="ARBA" id="ARBA00001974"/>
    </source>
</evidence>
<evidence type="ECO:0000313" key="6">
    <source>
        <dbReference type="Proteomes" id="UP000000466"/>
    </source>
</evidence>
<dbReference type="InterPro" id="IPR014614">
    <property type="entry name" value="KsdD_DH"/>
</dbReference>
<sequence length="530" mass="58321">MEYRTDNLIIGGGVAGLVAALELARAGRQVTIVDRDTHERIGGLARWAFGGMALVGTPEQRRMGVPDTPAIAYNDWASFAEFSQYDHWPKAWAQAYVQESRPVIYDWLRSLGLKFMPAVNWVERGLFVPGNSLPRYHVLWGAGLGLVEALLNALRPFESHVQWLHQHTATEFIPDQHGVVGVTGVDGEGNAFRVNAQRTLVATGGINGSVQQVIKHWPAHWGKAAQAQLLNGAHPFADGQIHERVAALGGRISHVSDMWNYAAGVSHPRPHFDGHGLSLIPCKSALWLDEQGDRLGPVPLVTGFDTNFLCEQVSHHPHTWQLLNWHIAAHELAVSGAEHNPAIRDHKLVKFLWQTLRGNHALVQQMLEECEDFLVADSLDELVAKMQALTPEMPVQVHKVKASVAHWDQMTARPPHLQDDDQIRRINHARAWRPDRLRTVKPAPITDPRRGPLIAIRCRLISRKSLGGIQTDLHSRVLTGTGEPIAGLYAIGEAAGFGGGGASGKRSLEGTFLAGCVLTARKAAQHINEQ</sequence>
<keyword evidence="3" id="KW-0560">Oxidoreductase</keyword>
<gene>
    <name evidence="5" type="ordered locus">M5M_06870</name>
</gene>
<dbReference type="PANTHER" id="PTHR43260:SF1">
    <property type="entry name" value="KSDD-LIKE STEROID DEHYDROGENASE RV0785"/>
    <property type="match status" value="1"/>
</dbReference>
<evidence type="ECO:0000256" key="2">
    <source>
        <dbReference type="ARBA" id="ARBA00022630"/>
    </source>
</evidence>
<accession>K4KHI1</accession>
<dbReference type="OrthoDB" id="9813348at2"/>
<dbReference type="HOGENOM" id="CLU_022946_0_0_6"/>
<dbReference type="InterPro" id="IPR027477">
    <property type="entry name" value="Succ_DH/fumarate_Rdtase_cat_sf"/>
</dbReference>
<dbReference type="InterPro" id="IPR003953">
    <property type="entry name" value="FAD-dep_OxRdtase_2_FAD-bd"/>
</dbReference>
<dbReference type="RefSeq" id="WP_015046742.1">
    <property type="nucleotide sequence ID" value="NC_018868.3"/>
</dbReference>
<evidence type="ECO:0000313" key="5">
    <source>
        <dbReference type="EMBL" id="AFU98569.1"/>
    </source>
</evidence>
<protein>
    <submittedName>
        <fullName evidence="5">Fumarate reductase flavoprotein subunit</fullName>
    </submittedName>
</protein>
<name>K4KHI1_SIMAS</name>
<proteinExistence type="predicted"/>
<dbReference type="Gene3D" id="3.90.700.10">
    <property type="entry name" value="Succinate dehydrogenase/fumarate reductase flavoprotein, catalytic domain"/>
    <property type="match status" value="1"/>
</dbReference>
<dbReference type="Proteomes" id="UP000000466">
    <property type="component" value="Chromosome"/>
</dbReference>
<feature type="domain" description="FAD-dependent oxidoreductase 2 FAD-binding" evidence="4">
    <location>
        <begin position="6"/>
        <end position="512"/>
    </location>
</feature>
<reference evidence="5 6" key="1">
    <citation type="journal article" date="2013" name="Genome Announc.">
        <title>Complete genome sequence of Simiduia agarivorans SA1(T), a marine bacterium able to degrade a variety of polysaccharides.</title>
        <authorList>
            <person name="Lin S.Y."/>
            <person name="Shieh W.Y."/>
            <person name="Chen J.S."/>
            <person name="Tang S.L."/>
        </authorList>
    </citation>
    <scope>NUCLEOTIDE SEQUENCE [LARGE SCALE GENOMIC DNA]</scope>
    <source>
        <strain evidence="6">DSM 21679 / JCM 13881 / BCRC 17597 / SA1</strain>
    </source>
</reference>
<dbReference type="GO" id="GO:0016627">
    <property type="term" value="F:oxidoreductase activity, acting on the CH-CH group of donors"/>
    <property type="evidence" value="ECO:0007669"/>
    <property type="project" value="InterPro"/>
</dbReference>
<organism evidence="5 6">
    <name type="scientific">Simiduia agarivorans (strain DSM 21679 / JCM 13881 / BCRC 17597 / SA1)</name>
    <dbReference type="NCBI Taxonomy" id="1117647"/>
    <lineage>
        <taxon>Bacteria</taxon>
        <taxon>Pseudomonadati</taxon>
        <taxon>Pseudomonadota</taxon>
        <taxon>Gammaproteobacteria</taxon>
        <taxon>Cellvibrionales</taxon>
        <taxon>Cellvibrionaceae</taxon>
        <taxon>Simiduia</taxon>
    </lineage>
</organism>
<dbReference type="eggNOG" id="COG3573">
    <property type="taxonomic scope" value="Bacteria"/>
</dbReference>
<comment type="cofactor">
    <cofactor evidence="1">
        <name>FAD</name>
        <dbReference type="ChEBI" id="CHEBI:57692"/>
    </cofactor>
</comment>
<dbReference type="PIRSF" id="PIRSF036654">
    <property type="entry name" value="UCP036654"/>
    <property type="match status" value="1"/>
</dbReference>
<dbReference type="EMBL" id="CP003746">
    <property type="protein sequence ID" value="AFU98569.1"/>
    <property type="molecule type" value="Genomic_DNA"/>
</dbReference>
<dbReference type="AlphaFoldDB" id="K4KHI1"/>
<dbReference type="Gene3D" id="3.50.50.60">
    <property type="entry name" value="FAD/NAD(P)-binding domain"/>
    <property type="match status" value="1"/>
</dbReference>
<dbReference type="PANTHER" id="PTHR43260">
    <property type="entry name" value="3-KETOSTEROID-DELTA-1-DEHYDROGENASE"/>
    <property type="match status" value="1"/>
</dbReference>
<keyword evidence="6" id="KW-1185">Reference proteome</keyword>
<dbReference type="STRING" id="1117647.M5M_06870"/>